<evidence type="ECO:0000313" key="2">
    <source>
        <dbReference type="EMBL" id="OAY25429.1"/>
    </source>
</evidence>
<feature type="region of interest" description="Disordered" evidence="1">
    <location>
        <begin position="43"/>
        <end position="69"/>
    </location>
</feature>
<sequence>MGFKSFFFFVIYIISLLVFLLFPSEMVLARQVLQVPTTKEQLHNFQESKTEAPGSPSVRGPHGLAPPAT</sequence>
<comment type="caution">
    <text evidence="2">The sequence shown here is derived from an EMBL/GenBank/DDBJ whole genome shotgun (WGS) entry which is preliminary data.</text>
</comment>
<organism evidence="2 3">
    <name type="scientific">Manihot esculenta</name>
    <name type="common">Cassava</name>
    <name type="synonym">Jatropha manihot</name>
    <dbReference type="NCBI Taxonomy" id="3983"/>
    <lineage>
        <taxon>Eukaryota</taxon>
        <taxon>Viridiplantae</taxon>
        <taxon>Streptophyta</taxon>
        <taxon>Embryophyta</taxon>
        <taxon>Tracheophyta</taxon>
        <taxon>Spermatophyta</taxon>
        <taxon>Magnoliopsida</taxon>
        <taxon>eudicotyledons</taxon>
        <taxon>Gunneridae</taxon>
        <taxon>Pentapetalae</taxon>
        <taxon>rosids</taxon>
        <taxon>fabids</taxon>
        <taxon>Malpighiales</taxon>
        <taxon>Euphorbiaceae</taxon>
        <taxon>Crotonoideae</taxon>
        <taxon>Manihoteae</taxon>
        <taxon>Manihot</taxon>
    </lineage>
</organism>
<evidence type="ECO:0000256" key="1">
    <source>
        <dbReference type="SAM" id="MobiDB-lite"/>
    </source>
</evidence>
<protein>
    <submittedName>
        <fullName evidence="2">Uncharacterized protein</fullName>
    </submittedName>
</protein>
<dbReference type="Gramene" id="Manes.17G093800.1.v8.1">
    <property type="protein sequence ID" value="Manes.17G093800.1.v8.1.CDS"/>
    <property type="gene ID" value="Manes.17G093800.v8.1"/>
</dbReference>
<keyword evidence="3" id="KW-1185">Reference proteome</keyword>
<accession>A0A2C9U6C3</accession>
<evidence type="ECO:0000313" key="3">
    <source>
        <dbReference type="Proteomes" id="UP000091857"/>
    </source>
</evidence>
<name>A0A2C9U6C3_MANES</name>
<dbReference type="AlphaFoldDB" id="A0A2C9U6C3"/>
<reference evidence="3" key="1">
    <citation type="journal article" date="2016" name="Nat. Biotechnol.">
        <title>Sequencing wild and cultivated cassava and related species reveals extensive interspecific hybridization and genetic diversity.</title>
        <authorList>
            <person name="Bredeson J.V."/>
            <person name="Lyons J.B."/>
            <person name="Prochnik S.E."/>
            <person name="Wu G.A."/>
            <person name="Ha C.M."/>
            <person name="Edsinger-Gonzales E."/>
            <person name="Grimwood J."/>
            <person name="Schmutz J."/>
            <person name="Rabbi I.Y."/>
            <person name="Egesi C."/>
            <person name="Nauluvula P."/>
            <person name="Lebot V."/>
            <person name="Ndunguru J."/>
            <person name="Mkamilo G."/>
            <person name="Bart R.S."/>
            <person name="Setter T.L."/>
            <person name="Gleadow R.M."/>
            <person name="Kulakow P."/>
            <person name="Ferguson M.E."/>
            <person name="Rounsley S."/>
            <person name="Rokhsar D.S."/>
        </authorList>
    </citation>
    <scope>NUCLEOTIDE SEQUENCE [LARGE SCALE GENOMIC DNA]</scope>
    <source>
        <strain evidence="3">cv. AM560-2</strain>
    </source>
</reference>
<dbReference type="EMBL" id="CM004403">
    <property type="protein sequence ID" value="OAY25429.1"/>
    <property type="molecule type" value="Genomic_DNA"/>
</dbReference>
<dbReference type="Proteomes" id="UP000091857">
    <property type="component" value="Chromosome 17"/>
</dbReference>
<proteinExistence type="predicted"/>
<gene>
    <name evidence="2" type="ORF">MANES_17G093800v8</name>
</gene>